<evidence type="ECO:0000256" key="1">
    <source>
        <dbReference type="ARBA" id="ARBA00007689"/>
    </source>
</evidence>
<keyword evidence="4" id="KW-1185">Reference proteome</keyword>
<dbReference type="AlphaFoldDB" id="A0A2A7MY27"/>
<dbReference type="Pfam" id="PF03795">
    <property type="entry name" value="YCII"/>
    <property type="match status" value="1"/>
</dbReference>
<accession>A0A2A7MY27</accession>
<protein>
    <recommendedName>
        <fullName evidence="2">YCII-related domain-containing protein</fullName>
    </recommendedName>
</protein>
<evidence type="ECO:0000259" key="2">
    <source>
        <dbReference type="Pfam" id="PF03795"/>
    </source>
</evidence>
<dbReference type="InterPro" id="IPR005545">
    <property type="entry name" value="YCII"/>
</dbReference>
<dbReference type="EMBL" id="PDCP01000032">
    <property type="protein sequence ID" value="PEG36712.1"/>
    <property type="molecule type" value="Genomic_DNA"/>
</dbReference>
<evidence type="ECO:0000313" key="3">
    <source>
        <dbReference type="EMBL" id="PEG36712.1"/>
    </source>
</evidence>
<dbReference type="OrthoDB" id="668782at2"/>
<organism evidence="3 4">
    <name type="scientific">Mycolicibacterium agri</name>
    <name type="common">Mycobacterium agri</name>
    <dbReference type="NCBI Taxonomy" id="36811"/>
    <lineage>
        <taxon>Bacteria</taxon>
        <taxon>Bacillati</taxon>
        <taxon>Actinomycetota</taxon>
        <taxon>Actinomycetes</taxon>
        <taxon>Mycobacteriales</taxon>
        <taxon>Mycobacteriaceae</taxon>
        <taxon>Mycolicibacterium</taxon>
    </lineage>
</organism>
<proteinExistence type="inferred from homology"/>
<gene>
    <name evidence="3" type="ORF">CQY20_18155</name>
</gene>
<reference evidence="3 4" key="1">
    <citation type="submission" date="2017-10" db="EMBL/GenBank/DDBJ databases">
        <title>The new phylogeny of genus Mycobacterium.</title>
        <authorList>
            <person name="Tortoli E."/>
            <person name="Trovato A."/>
            <person name="Cirillo D.M."/>
        </authorList>
    </citation>
    <scope>NUCLEOTIDE SEQUENCE [LARGE SCALE GENOMIC DNA]</scope>
    <source>
        <strain evidence="3 4">CCUG37673</strain>
    </source>
</reference>
<feature type="domain" description="YCII-related" evidence="2">
    <location>
        <begin position="1"/>
        <end position="113"/>
    </location>
</feature>
<dbReference type="PANTHER" id="PTHR35174:SF3">
    <property type="entry name" value="BLL7171 PROTEIN"/>
    <property type="match status" value="1"/>
</dbReference>
<dbReference type="Gene3D" id="3.30.70.1060">
    <property type="entry name" value="Dimeric alpha+beta barrel"/>
    <property type="match status" value="1"/>
</dbReference>
<dbReference type="Proteomes" id="UP000220914">
    <property type="component" value="Unassembled WGS sequence"/>
</dbReference>
<dbReference type="InterPro" id="IPR011008">
    <property type="entry name" value="Dimeric_a/b-barrel"/>
</dbReference>
<dbReference type="PANTHER" id="PTHR35174">
    <property type="entry name" value="BLL7171 PROTEIN-RELATED"/>
    <property type="match status" value="1"/>
</dbReference>
<evidence type="ECO:0000313" key="4">
    <source>
        <dbReference type="Proteomes" id="UP000220914"/>
    </source>
</evidence>
<dbReference type="SUPFAM" id="SSF54909">
    <property type="entry name" value="Dimeric alpha+beta barrel"/>
    <property type="match status" value="1"/>
</dbReference>
<sequence length="125" mass="13822">MRYCLLMHYQEAGELGLTEEDMAPAMAAFQAYADDLSAAGVLIDTEVLEPVMATTTVTARNGTPEVQDGPFIDTRERLGGIFVIEVDNLDEAIKWAQRNPANGWGSIEIRPVARTYAAERGWYQP</sequence>
<comment type="similarity">
    <text evidence="1">Belongs to the YciI family.</text>
</comment>
<comment type="caution">
    <text evidence="3">The sequence shown here is derived from an EMBL/GenBank/DDBJ whole genome shotgun (WGS) entry which is preliminary data.</text>
</comment>
<name>A0A2A7MY27_MYCAG</name>